<dbReference type="GO" id="GO:0034220">
    <property type="term" value="P:monoatomic ion transmembrane transport"/>
    <property type="evidence" value="ECO:0007669"/>
    <property type="project" value="UniProtKB-KW"/>
</dbReference>
<evidence type="ECO:0000256" key="6">
    <source>
        <dbReference type="ARBA" id="ARBA00023065"/>
    </source>
</evidence>
<keyword evidence="6" id="KW-0406">Ion transport</keyword>
<evidence type="ECO:0000313" key="11">
    <source>
        <dbReference type="Proteomes" id="UP000288805"/>
    </source>
</evidence>
<feature type="transmembrane region" description="Helical" evidence="9">
    <location>
        <begin position="123"/>
        <end position="142"/>
    </location>
</feature>
<keyword evidence="5 9" id="KW-1133">Transmembrane helix</keyword>
<feature type="transmembrane region" description="Helical" evidence="9">
    <location>
        <begin position="89"/>
        <end position="111"/>
    </location>
</feature>
<dbReference type="Pfam" id="PF11744">
    <property type="entry name" value="ALMT"/>
    <property type="match status" value="1"/>
</dbReference>
<evidence type="ECO:0000256" key="1">
    <source>
        <dbReference type="ARBA" id="ARBA00004141"/>
    </source>
</evidence>
<evidence type="ECO:0000256" key="7">
    <source>
        <dbReference type="ARBA" id="ARBA00023136"/>
    </source>
</evidence>
<feature type="transmembrane region" description="Helical" evidence="9">
    <location>
        <begin position="154"/>
        <end position="174"/>
    </location>
</feature>
<reference evidence="10 11" key="1">
    <citation type="journal article" date="2018" name="PLoS Genet.">
        <title>Population sequencing reveals clonal diversity and ancestral inbreeding in the grapevine cultivar Chardonnay.</title>
        <authorList>
            <person name="Roach M.J."/>
            <person name="Johnson D.L."/>
            <person name="Bohlmann J."/>
            <person name="van Vuuren H.J."/>
            <person name="Jones S.J."/>
            <person name="Pretorius I.S."/>
            <person name="Schmidt S.A."/>
            <person name="Borneman A.R."/>
        </authorList>
    </citation>
    <scope>NUCLEOTIDE SEQUENCE [LARGE SCALE GENOMIC DNA]</scope>
    <source>
        <strain evidence="11">cv. Chardonnay</strain>
        <tissue evidence="10">Leaf</tissue>
    </source>
</reference>
<name>A0A438JZM2_VITVI</name>
<dbReference type="EMBL" id="QGNW01000021">
    <property type="protein sequence ID" value="RVX14414.1"/>
    <property type="molecule type" value="Genomic_DNA"/>
</dbReference>
<evidence type="ECO:0000256" key="4">
    <source>
        <dbReference type="ARBA" id="ARBA00022692"/>
    </source>
</evidence>
<keyword evidence="4 9" id="KW-0812">Transmembrane</keyword>
<gene>
    <name evidence="10" type="primary">ALMT12_3</name>
    <name evidence="10" type="ORF">CK203_017196</name>
</gene>
<dbReference type="GO" id="GO:0015743">
    <property type="term" value="P:malate transport"/>
    <property type="evidence" value="ECO:0007669"/>
    <property type="project" value="InterPro"/>
</dbReference>
<keyword evidence="3" id="KW-0813">Transport</keyword>
<evidence type="ECO:0000256" key="9">
    <source>
        <dbReference type="SAM" id="Phobius"/>
    </source>
</evidence>
<comment type="subcellular location">
    <subcellularLocation>
        <location evidence="1">Membrane</location>
        <topology evidence="1">Multi-pass membrane protein</topology>
    </subcellularLocation>
</comment>
<evidence type="ECO:0000256" key="8">
    <source>
        <dbReference type="ARBA" id="ARBA00023303"/>
    </source>
</evidence>
<dbReference type="AlphaFoldDB" id="A0A438JZM2"/>
<comment type="caution">
    <text evidence="10">The sequence shown here is derived from an EMBL/GenBank/DDBJ whole genome shotgun (WGS) entry which is preliminary data.</text>
</comment>
<dbReference type="GO" id="GO:0016020">
    <property type="term" value="C:membrane"/>
    <property type="evidence" value="ECO:0007669"/>
    <property type="project" value="UniProtKB-SubCell"/>
</dbReference>
<evidence type="ECO:0000313" key="10">
    <source>
        <dbReference type="EMBL" id="RVX14414.1"/>
    </source>
</evidence>
<evidence type="ECO:0000256" key="3">
    <source>
        <dbReference type="ARBA" id="ARBA00022448"/>
    </source>
</evidence>
<sequence>MFSAFLGGLNIAMAGDAVSGISGEDGKKSVAVFAEKMRVLPCLVWQRISKVGRDDPKRVIHSLKVGVSLTLVSLLYLMEPLFKGIGENAIWAVMTVVVVLEFTAGAVATYIRFFPFIKKNYDYGVVIFILTFNLITVSSYRVDNVLQLAHERFYTIVIGCAICLFMSLLIFPNWSGEALHNSMVCKLEGLAKSVEACVDEYFNNAEEQEKKDEPSEDPIYKGYKAVLDSKSTEETLALHASWEPRHSIHCYRFPGQQYVKLGAALRHFGYTIVALHGCLQTEIQTPHSVRALFKDPCFQVAAEVSKVLKELANCIRARRHCGQELLSDHLHEALQDLNTAVKSQPRLFLGSNKNQATNMLAVAAATARQKREKYSGVSLSSVKTDSSALMEWKSKRASEQSSEADRKVLRPTLSKLAITSLEFSEALPFAAFASLLVETVARLELVIAEVEELARVASFKEYKPDDEFVVICEPSQMRNADTLHCNLPSHGAE</sequence>
<protein>
    <submittedName>
        <fullName evidence="10">Aluminum-activated malate transporter 12</fullName>
    </submittedName>
</protein>
<organism evidence="10 11">
    <name type="scientific">Vitis vinifera</name>
    <name type="common">Grape</name>
    <dbReference type="NCBI Taxonomy" id="29760"/>
    <lineage>
        <taxon>Eukaryota</taxon>
        <taxon>Viridiplantae</taxon>
        <taxon>Streptophyta</taxon>
        <taxon>Embryophyta</taxon>
        <taxon>Tracheophyta</taxon>
        <taxon>Spermatophyta</taxon>
        <taxon>Magnoliopsida</taxon>
        <taxon>eudicotyledons</taxon>
        <taxon>Gunneridae</taxon>
        <taxon>Pentapetalae</taxon>
        <taxon>rosids</taxon>
        <taxon>Vitales</taxon>
        <taxon>Vitaceae</taxon>
        <taxon>Viteae</taxon>
        <taxon>Vitis</taxon>
    </lineage>
</organism>
<dbReference type="PANTHER" id="PTHR31086">
    <property type="entry name" value="ALUMINUM-ACTIVATED MALATE TRANSPORTER 10"/>
    <property type="match status" value="1"/>
</dbReference>
<accession>A0A438JZM2</accession>
<proteinExistence type="inferred from homology"/>
<comment type="similarity">
    <text evidence="2">Belongs to the aromatic acid exporter (TC 2.A.85) family.</text>
</comment>
<keyword evidence="8" id="KW-0407">Ion channel</keyword>
<keyword evidence="7 9" id="KW-0472">Membrane</keyword>
<feature type="transmembrane region" description="Helical" evidence="9">
    <location>
        <begin position="59"/>
        <end position="77"/>
    </location>
</feature>
<evidence type="ECO:0000256" key="5">
    <source>
        <dbReference type="ARBA" id="ARBA00022989"/>
    </source>
</evidence>
<dbReference type="Proteomes" id="UP000288805">
    <property type="component" value="Unassembled WGS sequence"/>
</dbReference>
<evidence type="ECO:0000256" key="2">
    <source>
        <dbReference type="ARBA" id="ARBA00007079"/>
    </source>
</evidence>
<dbReference type="InterPro" id="IPR020966">
    <property type="entry name" value="ALMT"/>
</dbReference>